<dbReference type="EC" id="5.6.2.2" evidence="2"/>
<dbReference type="Pfam" id="PF00521">
    <property type="entry name" value="DNA_topoisoIV"/>
    <property type="match status" value="1"/>
</dbReference>
<dbReference type="GO" id="GO:0003677">
    <property type="term" value="F:DNA binding"/>
    <property type="evidence" value="ECO:0007669"/>
    <property type="project" value="UniProtKB-KW"/>
</dbReference>
<feature type="coiled-coil region" evidence="6">
    <location>
        <begin position="428"/>
        <end position="469"/>
    </location>
</feature>
<dbReference type="STRING" id="273075.gene:9572274"/>
<dbReference type="Gene3D" id="2.120.10.90">
    <property type="entry name" value="DNA gyrase/topoisomerase IV, subunit A, C-terminal"/>
    <property type="match status" value="1"/>
</dbReference>
<dbReference type="InterPro" id="IPR006691">
    <property type="entry name" value="GyrA/parC_rep"/>
</dbReference>
<evidence type="ECO:0000313" key="9">
    <source>
        <dbReference type="Proteomes" id="UP000001024"/>
    </source>
</evidence>
<reference evidence="8 9" key="1">
    <citation type="journal article" date="2000" name="Nature">
        <title>The genome sequence of the thermoacidophilic scavenger Thermoplasma acidophilum.</title>
        <authorList>
            <person name="Ruepp A."/>
            <person name="Graml W."/>
            <person name="Santos-Martinez M.L."/>
            <person name="Koretke K.K."/>
            <person name="Volker C."/>
            <person name="Mewes H.W."/>
            <person name="Frishman D."/>
            <person name="Stocker S."/>
            <person name="Lupas A.N."/>
            <person name="Baumeister W."/>
        </authorList>
    </citation>
    <scope>NUCLEOTIDE SEQUENCE [LARGE SCALE GENOMIC DNA]</scope>
    <source>
        <strain evidence="9">ATCC 25905 / DSM 1728 / JCM 9062 / NBRC 15155 / AMRC-C165</strain>
    </source>
</reference>
<dbReference type="EMBL" id="AL445066">
    <property type="protein sequence ID" value="CAC12182.1"/>
    <property type="molecule type" value="Genomic_DNA"/>
</dbReference>
<dbReference type="NCBIfam" id="TIGR01063">
    <property type="entry name" value="gyrA"/>
    <property type="match status" value="1"/>
</dbReference>
<sequence length="796" mass="89637">MHIMEKRAVEVEIRKSYLEYAMSVIVSRAIPDVRDGLKPVQRRVLYSMRELGVTHDKPYKKCARIVGETMGKYHPHGDMAIYDALVRMAQDFSLRYPLVDGQGNFGSIDGDSPAAMRYTEARLTQIAEDMMDDIDENTVPFRLNFDGTLSEPEYLPSKIPNLLINGSSGIAVGMATNMVPHNLTEICDAILYEVDHRDSPVDDLLKYVKGPDFPGGGIVFYGKDLIEAYRTGRGKVIVQGEVDATEDRRLIIKSIPYGVNKADLVQSIADLAKNEVIKDITDIKDESDRNGIRIVIKVRDDDIKPLVLNQLYEHTALESSIGIINLVLVGNQPKLMNLKDLIDSFIDHRLDVILRRSQFRLDRKKERLDVLTGILTAVEHIDRVVEILKSSKDADEASSKLRNEFDLNDRQIKAILEMRLQRLVNTEQESVRSEIAQIQAEIKDLEEIILSEDRRIDEFKKEITEIQKKYGDKRRSRIKFRGITERTMEDLIPNEESLIMLSYGGLVKRVQADEYRSQRRGGKGVNTSMKTSDSIKSMIHCFSHDTVYYFTNTGRVFKSKAYEIPKKSRTSLGVSAAAFLKLAQGERVTEIMKAPPEKGYYLILVTRDGSVKKTAADPVFDSKSSGLKIITLEDDDELVSVSYTAGDKNMFVLSSKGKASVFNTSEIRETGRTSMGVRSMRLNEGDTILTAFVVNSDEDILSISEKGYGKRTNISEFPIHHRGSSGVMVYRDTERTGRVSHAIPVRDEDEVILVSMNEKTIRIKASEIPETSRVTSGVKLMDIDGDDRVIAAAVIK</sequence>
<keyword evidence="6" id="KW-0175">Coiled coil</keyword>
<evidence type="ECO:0000256" key="2">
    <source>
        <dbReference type="ARBA" id="ARBA00012895"/>
    </source>
</evidence>
<dbReference type="InterPro" id="IPR013758">
    <property type="entry name" value="Topo_IIA_A/C_ab"/>
</dbReference>
<evidence type="ECO:0000256" key="1">
    <source>
        <dbReference type="ARBA" id="ARBA00008263"/>
    </source>
</evidence>
<keyword evidence="9" id="KW-1185">Reference proteome</keyword>
<dbReference type="NCBIfam" id="NF004043">
    <property type="entry name" value="PRK05560.1"/>
    <property type="match status" value="1"/>
</dbReference>
<dbReference type="EnsemblBacteria" id="CAC12182">
    <property type="protein sequence ID" value="CAC12182"/>
    <property type="gene ID" value="CAC12182"/>
</dbReference>
<dbReference type="InterPro" id="IPR013757">
    <property type="entry name" value="Topo_IIA_A_a_sf"/>
</dbReference>
<name>Q9HJB6_THEAC</name>
<proteinExistence type="inferred from homology"/>
<dbReference type="PANTHER" id="PTHR43493:SF5">
    <property type="entry name" value="DNA GYRASE SUBUNIT A, CHLOROPLASTIC_MITOCHONDRIAL"/>
    <property type="match status" value="1"/>
</dbReference>
<dbReference type="Gene3D" id="1.10.268.10">
    <property type="entry name" value="Topoisomerase, domain 3"/>
    <property type="match status" value="1"/>
</dbReference>
<keyword evidence="5" id="KW-0413">Isomerase</keyword>
<dbReference type="GO" id="GO:0005524">
    <property type="term" value="F:ATP binding"/>
    <property type="evidence" value="ECO:0007669"/>
    <property type="project" value="InterPro"/>
</dbReference>
<evidence type="ECO:0000313" key="8">
    <source>
        <dbReference type="EMBL" id="CAC12182.1"/>
    </source>
</evidence>
<protein>
    <recommendedName>
        <fullName evidence="2">DNA topoisomerase (ATP-hydrolyzing)</fullName>
        <ecNumber evidence="2">5.6.2.2</ecNumber>
    </recommendedName>
</protein>
<dbReference type="FunFam" id="3.90.199.10:FF:000001">
    <property type="entry name" value="DNA gyrase subunit A"/>
    <property type="match status" value="1"/>
</dbReference>
<dbReference type="Gene3D" id="3.30.1360.40">
    <property type="match status" value="1"/>
</dbReference>
<dbReference type="InParanoid" id="Q9HJB6"/>
<dbReference type="Proteomes" id="UP000001024">
    <property type="component" value="Chromosome"/>
</dbReference>
<dbReference type="AlphaFoldDB" id="Q9HJB6"/>
<dbReference type="HOGENOM" id="CLU_002977_6_1_2"/>
<organism evidence="8 9">
    <name type="scientific">Thermoplasma acidophilum (strain ATCC 25905 / DSM 1728 / JCM 9062 / NBRC 15155 / AMRC-C165)</name>
    <dbReference type="NCBI Taxonomy" id="273075"/>
    <lineage>
        <taxon>Archaea</taxon>
        <taxon>Methanobacteriati</taxon>
        <taxon>Thermoplasmatota</taxon>
        <taxon>Thermoplasmata</taxon>
        <taxon>Thermoplasmatales</taxon>
        <taxon>Thermoplasmataceae</taxon>
        <taxon>Thermoplasma</taxon>
    </lineage>
</organism>
<keyword evidence="4" id="KW-0238">DNA-binding</keyword>
<gene>
    <name evidence="8" type="ordered locus">Ta1054</name>
</gene>
<evidence type="ECO:0000256" key="6">
    <source>
        <dbReference type="SAM" id="Coils"/>
    </source>
</evidence>
<dbReference type="CDD" id="cd00187">
    <property type="entry name" value="TOP4c"/>
    <property type="match status" value="1"/>
</dbReference>
<evidence type="ECO:0000256" key="4">
    <source>
        <dbReference type="ARBA" id="ARBA00023125"/>
    </source>
</evidence>
<dbReference type="GO" id="GO:0005737">
    <property type="term" value="C:cytoplasm"/>
    <property type="evidence" value="ECO:0007669"/>
    <property type="project" value="TreeGrafter"/>
</dbReference>
<keyword evidence="3" id="KW-0799">Topoisomerase</keyword>
<dbReference type="NCBIfam" id="NF004044">
    <property type="entry name" value="PRK05561.1"/>
    <property type="match status" value="1"/>
</dbReference>
<dbReference type="InterPro" id="IPR002205">
    <property type="entry name" value="Topo_IIA_dom_A"/>
</dbReference>
<evidence type="ECO:0000259" key="7">
    <source>
        <dbReference type="PROSITE" id="PS52040"/>
    </source>
</evidence>
<dbReference type="SMART" id="SM00434">
    <property type="entry name" value="TOP4c"/>
    <property type="match status" value="1"/>
</dbReference>
<dbReference type="SUPFAM" id="SSF101904">
    <property type="entry name" value="GyrA/ParC C-terminal domain-like"/>
    <property type="match status" value="1"/>
</dbReference>
<evidence type="ECO:0000256" key="5">
    <source>
        <dbReference type="ARBA" id="ARBA00023235"/>
    </source>
</evidence>
<dbReference type="PANTHER" id="PTHR43493">
    <property type="entry name" value="DNA GYRASE/TOPOISOMERASE SUBUNIT A"/>
    <property type="match status" value="1"/>
</dbReference>
<dbReference type="KEGG" id="tac:Ta1054"/>
<dbReference type="InterPro" id="IPR035516">
    <property type="entry name" value="Gyrase/topoIV_suA_C"/>
</dbReference>
<dbReference type="GO" id="GO:0006265">
    <property type="term" value="P:DNA topological change"/>
    <property type="evidence" value="ECO:0007669"/>
    <property type="project" value="InterPro"/>
</dbReference>
<dbReference type="PROSITE" id="PS52040">
    <property type="entry name" value="TOPO_IIA"/>
    <property type="match status" value="1"/>
</dbReference>
<dbReference type="InterPro" id="IPR013760">
    <property type="entry name" value="Topo_IIA-like_dom_sf"/>
</dbReference>
<dbReference type="PaxDb" id="273075-Ta1054"/>
<accession>Q9HJB6</accession>
<dbReference type="GO" id="GO:0003918">
    <property type="term" value="F:DNA topoisomerase type II (double strand cut, ATP-hydrolyzing) activity"/>
    <property type="evidence" value="ECO:0007669"/>
    <property type="project" value="UniProtKB-EC"/>
</dbReference>
<dbReference type="Pfam" id="PF03989">
    <property type="entry name" value="DNA_gyraseA_C"/>
    <property type="match status" value="6"/>
</dbReference>
<dbReference type="GO" id="GO:0009330">
    <property type="term" value="C:DNA topoisomerase type II (double strand cut, ATP-hydrolyzing) complex"/>
    <property type="evidence" value="ECO:0007669"/>
    <property type="project" value="TreeGrafter"/>
</dbReference>
<dbReference type="Gene3D" id="3.90.199.10">
    <property type="entry name" value="Topoisomerase II, domain 5"/>
    <property type="match status" value="1"/>
</dbReference>
<dbReference type="SUPFAM" id="SSF56719">
    <property type="entry name" value="Type II DNA topoisomerase"/>
    <property type="match status" value="1"/>
</dbReference>
<feature type="domain" description="Topo IIA-type catalytic" evidence="7">
    <location>
        <begin position="30"/>
        <end position="491"/>
    </location>
</feature>
<evidence type="ECO:0000256" key="3">
    <source>
        <dbReference type="ARBA" id="ARBA00023029"/>
    </source>
</evidence>
<comment type="similarity">
    <text evidence="1">Belongs to the type II topoisomerase GyrA/ParC subunit family.</text>
</comment>
<dbReference type="InterPro" id="IPR050220">
    <property type="entry name" value="Type_II_DNA_Topoisomerases"/>
</dbReference>
<dbReference type="eggNOG" id="arCOG04367">
    <property type="taxonomic scope" value="Archaea"/>
</dbReference>